<reference evidence="1 2" key="1">
    <citation type="submission" date="2023-03" db="EMBL/GenBank/DDBJ databases">
        <authorList>
            <person name="Shen W."/>
            <person name="Cai J."/>
        </authorList>
    </citation>
    <scope>NUCLEOTIDE SEQUENCE [LARGE SCALE GENOMIC DNA]</scope>
    <source>
        <strain evidence="1 2">D6-4</strain>
    </source>
</reference>
<name>A0ABU3F5A2_9ENTE</name>
<dbReference type="Pfam" id="PF08282">
    <property type="entry name" value="Hydrolase_3"/>
    <property type="match status" value="1"/>
</dbReference>
<dbReference type="GO" id="GO:0016787">
    <property type="term" value="F:hydrolase activity"/>
    <property type="evidence" value="ECO:0007669"/>
    <property type="project" value="UniProtKB-KW"/>
</dbReference>
<dbReference type="SFLD" id="SFLDS00003">
    <property type="entry name" value="Haloacid_Dehalogenase"/>
    <property type="match status" value="1"/>
</dbReference>
<dbReference type="Gene3D" id="3.30.1240.10">
    <property type="match status" value="1"/>
</dbReference>
<dbReference type="PANTHER" id="PTHR10000:SF8">
    <property type="entry name" value="HAD SUPERFAMILY HYDROLASE-LIKE, TYPE 3"/>
    <property type="match status" value="1"/>
</dbReference>
<dbReference type="EMBL" id="JARPYI010000018">
    <property type="protein sequence ID" value="MDT2602322.1"/>
    <property type="molecule type" value="Genomic_DNA"/>
</dbReference>
<sequence length="274" mass="30496">MKSSIQLLVMDLDGTLLDSSEKISDATIRAICQAKELGVKTVIATGRVFPEAQFAIELAGVEDYLIEMNGSKITDLRTQKILYDRPMPSALAEQIIDFLGEEYVYQLYTDQGVFCTEYSFPRLESAGMSGHYLEMFGAQIQQASLTKLKKMNSYKFLAIEKDEARKNKIAKKIETMSRLNFVNSLPNYHEIVLAGMDKRVALEKLSKLLAISPEEMLAIGDSNNDREMLNYVGTGVVLANGNDKLKEEIGVVFPSNDEDGVGQAIEAFILNKRG</sequence>
<dbReference type="InterPro" id="IPR023214">
    <property type="entry name" value="HAD_sf"/>
</dbReference>
<accession>A0ABU3F5A2</accession>
<dbReference type="InterPro" id="IPR006379">
    <property type="entry name" value="HAD-SF_hydro_IIB"/>
</dbReference>
<comment type="caution">
    <text evidence="1">The sequence shown here is derived from an EMBL/GenBank/DDBJ whole genome shotgun (WGS) entry which is preliminary data.</text>
</comment>
<keyword evidence="1" id="KW-0378">Hydrolase</keyword>
<dbReference type="RefSeq" id="WP_311823562.1">
    <property type="nucleotide sequence ID" value="NZ_JARPYF010000017.1"/>
</dbReference>
<organism evidence="1 2">
    <name type="scientific">Enterococcus hulanensis</name>
    <dbReference type="NCBI Taxonomy" id="2559929"/>
    <lineage>
        <taxon>Bacteria</taxon>
        <taxon>Bacillati</taxon>
        <taxon>Bacillota</taxon>
        <taxon>Bacilli</taxon>
        <taxon>Lactobacillales</taxon>
        <taxon>Enterococcaceae</taxon>
        <taxon>Enterococcus</taxon>
    </lineage>
</organism>
<evidence type="ECO:0000313" key="1">
    <source>
        <dbReference type="EMBL" id="MDT2602322.1"/>
    </source>
</evidence>
<dbReference type="SFLD" id="SFLDG01140">
    <property type="entry name" value="C2.B:_Phosphomannomutase_and_P"/>
    <property type="match status" value="1"/>
</dbReference>
<dbReference type="NCBIfam" id="TIGR00099">
    <property type="entry name" value="Cof-subfamily"/>
    <property type="match status" value="1"/>
</dbReference>
<dbReference type="Proteomes" id="UP001252875">
    <property type="component" value="Unassembled WGS sequence"/>
</dbReference>
<keyword evidence="2" id="KW-1185">Reference proteome</keyword>
<dbReference type="NCBIfam" id="TIGR01484">
    <property type="entry name" value="HAD-SF-IIB"/>
    <property type="match status" value="1"/>
</dbReference>
<protein>
    <submittedName>
        <fullName evidence="1">Cof-type HAD-IIB family hydrolase</fullName>
    </submittedName>
</protein>
<dbReference type="InterPro" id="IPR000150">
    <property type="entry name" value="Cof"/>
</dbReference>
<dbReference type="Gene3D" id="3.40.50.1000">
    <property type="entry name" value="HAD superfamily/HAD-like"/>
    <property type="match status" value="1"/>
</dbReference>
<dbReference type="CDD" id="cd07516">
    <property type="entry name" value="HAD_Pase"/>
    <property type="match status" value="1"/>
</dbReference>
<gene>
    <name evidence="1" type="ORF">P7D85_21390</name>
</gene>
<dbReference type="PANTHER" id="PTHR10000">
    <property type="entry name" value="PHOSPHOSERINE PHOSPHATASE"/>
    <property type="match status" value="1"/>
</dbReference>
<evidence type="ECO:0000313" key="2">
    <source>
        <dbReference type="Proteomes" id="UP001252875"/>
    </source>
</evidence>
<proteinExistence type="predicted"/>
<dbReference type="InterPro" id="IPR036412">
    <property type="entry name" value="HAD-like_sf"/>
</dbReference>
<dbReference type="PROSITE" id="PS01229">
    <property type="entry name" value="COF_2"/>
    <property type="match status" value="1"/>
</dbReference>
<dbReference type="SUPFAM" id="SSF56784">
    <property type="entry name" value="HAD-like"/>
    <property type="match status" value="1"/>
</dbReference>